<dbReference type="Proteomes" id="UP000663193">
    <property type="component" value="Chromosome 2"/>
</dbReference>
<sequence length="106" mass="12245">MSCADLSRPKFHEPICLDAVSALRSYHQQFRYYMRSQLSAERDLGSPSYFARSARTFFWNSILFFRVLRRKKMASNSGFMFPTRQPSELQATNASSTSALAWCCKP</sequence>
<organism evidence="1 2">
    <name type="scientific">Phaeosphaeria nodorum (strain SN15 / ATCC MYA-4574 / FGSC 10173)</name>
    <name type="common">Glume blotch fungus</name>
    <name type="synonym">Parastagonospora nodorum</name>
    <dbReference type="NCBI Taxonomy" id="321614"/>
    <lineage>
        <taxon>Eukaryota</taxon>
        <taxon>Fungi</taxon>
        <taxon>Dikarya</taxon>
        <taxon>Ascomycota</taxon>
        <taxon>Pezizomycotina</taxon>
        <taxon>Dothideomycetes</taxon>
        <taxon>Pleosporomycetidae</taxon>
        <taxon>Pleosporales</taxon>
        <taxon>Pleosporineae</taxon>
        <taxon>Phaeosphaeriaceae</taxon>
        <taxon>Parastagonospora</taxon>
    </lineage>
</organism>
<protein>
    <submittedName>
        <fullName evidence="1">Uncharacterized protein</fullName>
    </submittedName>
</protein>
<dbReference type="VEuPathDB" id="FungiDB:JI435_305820"/>
<dbReference type="EMBL" id="CP069024">
    <property type="protein sequence ID" value="QRC92665.1"/>
    <property type="molecule type" value="Genomic_DNA"/>
</dbReference>
<evidence type="ECO:0000313" key="2">
    <source>
        <dbReference type="Proteomes" id="UP000663193"/>
    </source>
</evidence>
<evidence type="ECO:0000313" key="1">
    <source>
        <dbReference type="EMBL" id="QRC92665.1"/>
    </source>
</evidence>
<reference evidence="2" key="1">
    <citation type="journal article" date="2021" name="BMC Genomics">
        <title>Chromosome-level genome assembly and manually-curated proteome of model necrotroph Parastagonospora nodorum Sn15 reveals a genome-wide trove of candidate effector homologs, and redundancy of virulence-related functions within an accessory chromosome.</title>
        <authorList>
            <person name="Bertazzoni S."/>
            <person name="Jones D.A.B."/>
            <person name="Phan H.T."/>
            <person name="Tan K.-C."/>
            <person name="Hane J.K."/>
        </authorList>
    </citation>
    <scope>NUCLEOTIDE SEQUENCE [LARGE SCALE GENOMIC DNA]</scope>
    <source>
        <strain evidence="2">SN15 / ATCC MYA-4574 / FGSC 10173)</strain>
    </source>
</reference>
<dbReference type="AlphaFoldDB" id="A0A7U2ET82"/>
<proteinExistence type="predicted"/>
<keyword evidence="2" id="KW-1185">Reference proteome</keyword>
<name>A0A7U2ET82_PHANO</name>
<gene>
    <name evidence="1" type="ORF">JI435_305820</name>
</gene>
<accession>A0A7U2ET82</accession>